<keyword evidence="3" id="KW-0238">DNA-binding</keyword>
<name>A0ABY9XGH9_9GAMM</name>
<dbReference type="EMBL" id="CP133647">
    <property type="protein sequence ID" value="WNH01695.1"/>
    <property type="molecule type" value="Genomic_DNA"/>
</dbReference>
<feature type="domain" description="HTH lysR-type" evidence="5">
    <location>
        <begin position="13"/>
        <end position="59"/>
    </location>
</feature>
<reference evidence="6 7" key="1">
    <citation type="journal article" date="2023" name="Access Microbiol">
        <title>The genome of a steinernematid-associated Pseudomonas piscis bacterium encodes the biosynthesis of insect toxins.</title>
        <authorList>
            <person name="Awori R.M."/>
            <person name="Hendre P."/>
            <person name="Amugune N.O."/>
        </authorList>
    </citation>
    <scope>NUCLEOTIDE SEQUENCE [LARGE SCALE GENOMIC DNA]</scope>
    <source>
        <strain evidence="6 7">97</strain>
    </source>
</reference>
<dbReference type="RefSeq" id="WP_282885577.1">
    <property type="nucleotide sequence ID" value="NZ_CP133479.1"/>
</dbReference>
<dbReference type="GeneID" id="88857527"/>
<dbReference type="Proteomes" id="UP001300348">
    <property type="component" value="Chromosome"/>
</dbReference>
<dbReference type="PANTHER" id="PTHR30346:SF0">
    <property type="entry name" value="HCA OPERON TRANSCRIPTIONAL ACTIVATOR HCAR"/>
    <property type="match status" value="1"/>
</dbReference>
<comment type="similarity">
    <text evidence="1">Belongs to the LysR transcriptional regulatory family.</text>
</comment>
<evidence type="ECO:0000256" key="1">
    <source>
        <dbReference type="ARBA" id="ARBA00009437"/>
    </source>
</evidence>
<keyword evidence="2" id="KW-0805">Transcription regulation</keyword>
<evidence type="ECO:0000256" key="3">
    <source>
        <dbReference type="ARBA" id="ARBA00023125"/>
    </source>
</evidence>
<gene>
    <name evidence="6" type="ORF">QL112_018185</name>
</gene>
<evidence type="ECO:0000256" key="2">
    <source>
        <dbReference type="ARBA" id="ARBA00023015"/>
    </source>
</evidence>
<evidence type="ECO:0000259" key="5">
    <source>
        <dbReference type="PROSITE" id="PS50931"/>
    </source>
</evidence>
<dbReference type="Gene3D" id="1.10.10.10">
    <property type="entry name" value="Winged helix-like DNA-binding domain superfamily/Winged helix DNA-binding domain"/>
    <property type="match status" value="1"/>
</dbReference>
<keyword evidence="4" id="KW-0804">Transcription</keyword>
<dbReference type="PANTHER" id="PTHR30346">
    <property type="entry name" value="TRANSCRIPTIONAL DUAL REGULATOR HCAR-RELATED"/>
    <property type="match status" value="1"/>
</dbReference>
<accession>A0ABY9XGH9</accession>
<evidence type="ECO:0000313" key="6">
    <source>
        <dbReference type="EMBL" id="WNH01695.1"/>
    </source>
</evidence>
<protein>
    <submittedName>
        <fullName evidence="6">LysR family transcriptional regulator</fullName>
    </submittedName>
</protein>
<dbReference type="Pfam" id="PF00126">
    <property type="entry name" value="HTH_1"/>
    <property type="match status" value="1"/>
</dbReference>
<dbReference type="InterPro" id="IPR000847">
    <property type="entry name" value="LysR_HTH_N"/>
</dbReference>
<keyword evidence="7" id="KW-1185">Reference proteome</keyword>
<evidence type="ECO:0000313" key="7">
    <source>
        <dbReference type="Proteomes" id="UP001300348"/>
    </source>
</evidence>
<organism evidence="6 7">
    <name type="scientific">Xenorhabdus griffiniae</name>
    <dbReference type="NCBI Taxonomy" id="351672"/>
    <lineage>
        <taxon>Bacteria</taxon>
        <taxon>Pseudomonadati</taxon>
        <taxon>Pseudomonadota</taxon>
        <taxon>Gammaproteobacteria</taxon>
        <taxon>Enterobacterales</taxon>
        <taxon>Morganellaceae</taxon>
        <taxon>Xenorhabdus</taxon>
    </lineage>
</organism>
<dbReference type="PROSITE" id="PS50931">
    <property type="entry name" value="HTH_LYSR"/>
    <property type="match status" value="1"/>
</dbReference>
<dbReference type="InterPro" id="IPR036390">
    <property type="entry name" value="WH_DNA-bd_sf"/>
</dbReference>
<proteinExistence type="inferred from homology"/>
<sequence>MILSKKINHFFSVVECGSFKNASKRIHISPPALCKSISDIEEILEVKLFNRSNKGATLTAQGENLYKYLLPIRDNVESIRSRFLQSKKKRT</sequence>
<evidence type="ECO:0000256" key="4">
    <source>
        <dbReference type="ARBA" id="ARBA00023163"/>
    </source>
</evidence>
<dbReference type="InterPro" id="IPR036388">
    <property type="entry name" value="WH-like_DNA-bd_sf"/>
</dbReference>
<dbReference type="SUPFAM" id="SSF46785">
    <property type="entry name" value="Winged helix' DNA-binding domain"/>
    <property type="match status" value="1"/>
</dbReference>